<dbReference type="Gene3D" id="1.10.10.2520">
    <property type="entry name" value="Cell wall hydrolase SleB, domain 1"/>
    <property type="match status" value="1"/>
</dbReference>
<proteinExistence type="predicted"/>
<dbReference type="EMBL" id="UINC01076208">
    <property type="protein sequence ID" value="SVC15153.1"/>
    <property type="molecule type" value="Genomic_DNA"/>
</dbReference>
<dbReference type="AlphaFoldDB" id="A0A382JVA5"/>
<evidence type="ECO:0000313" key="2">
    <source>
        <dbReference type="EMBL" id="SVC15153.1"/>
    </source>
</evidence>
<gene>
    <name evidence="2" type="ORF">METZ01_LOCUS268007</name>
</gene>
<name>A0A382JVA5_9ZZZZ</name>
<feature type="non-terminal residue" evidence="2">
    <location>
        <position position="189"/>
    </location>
</feature>
<dbReference type="GO" id="GO:0016787">
    <property type="term" value="F:hydrolase activity"/>
    <property type="evidence" value="ECO:0007669"/>
    <property type="project" value="InterPro"/>
</dbReference>
<organism evidence="2">
    <name type="scientific">marine metagenome</name>
    <dbReference type="NCBI Taxonomy" id="408172"/>
    <lineage>
        <taxon>unclassified sequences</taxon>
        <taxon>metagenomes</taxon>
        <taxon>ecological metagenomes</taxon>
    </lineage>
</organism>
<evidence type="ECO:0000259" key="1">
    <source>
        <dbReference type="Pfam" id="PF07486"/>
    </source>
</evidence>
<sequence length="189" mass="21253">MFLLSVATVSAVTMGFSIGPGFGQPLLADTNGNVKSPEPSEEKLESNIEPDINFDVKEARCLAENIYHEARNQGTAGWLAVSAVTLNRVTDKRFPNTICEVVFQAETKESWTTKSKKDIPDAERVFYPVLYRCQFSWYCDGMSDDINQIAVFMEIMSFSKLLLTSRIMMFDITDGATFYHADYVTPSWA</sequence>
<accession>A0A382JVA5</accession>
<dbReference type="Pfam" id="PF07486">
    <property type="entry name" value="Hydrolase_2"/>
    <property type="match status" value="1"/>
</dbReference>
<feature type="domain" description="Cell wall hydrolase SleB" evidence="1">
    <location>
        <begin position="73"/>
        <end position="188"/>
    </location>
</feature>
<dbReference type="InterPro" id="IPR042047">
    <property type="entry name" value="SleB_dom1"/>
</dbReference>
<reference evidence="2" key="1">
    <citation type="submission" date="2018-05" db="EMBL/GenBank/DDBJ databases">
        <authorList>
            <person name="Lanie J.A."/>
            <person name="Ng W.-L."/>
            <person name="Kazmierczak K.M."/>
            <person name="Andrzejewski T.M."/>
            <person name="Davidsen T.M."/>
            <person name="Wayne K.J."/>
            <person name="Tettelin H."/>
            <person name="Glass J.I."/>
            <person name="Rusch D."/>
            <person name="Podicherti R."/>
            <person name="Tsui H.-C.T."/>
            <person name="Winkler M.E."/>
        </authorList>
    </citation>
    <scope>NUCLEOTIDE SEQUENCE</scope>
</reference>
<protein>
    <recommendedName>
        <fullName evidence="1">Cell wall hydrolase SleB domain-containing protein</fullName>
    </recommendedName>
</protein>
<dbReference type="InterPro" id="IPR011105">
    <property type="entry name" value="Cell_wall_hydrolase_SleB"/>
</dbReference>